<evidence type="ECO:0000256" key="11">
    <source>
        <dbReference type="SAM" id="Phobius"/>
    </source>
</evidence>
<reference evidence="13 14" key="1">
    <citation type="submission" date="2021-09" db="EMBL/GenBank/DDBJ databases">
        <title>Genomic insights and catalytic innovation underlie evolution of tropane alkaloids biosynthesis.</title>
        <authorList>
            <person name="Wang Y.-J."/>
            <person name="Tian T."/>
            <person name="Huang J.-P."/>
            <person name="Huang S.-X."/>
        </authorList>
    </citation>
    <scope>NUCLEOTIDE SEQUENCE [LARGE SCALE GENOMIC DNA]</scope>
    <source>
        <strain evidence="13">KIB-2018</strain>
        <tissue evidence="13">Leaf</tissue>
    </source>
</reference>
<comment type="caution">
    <text evidence="13">The sequence shown here is derived from an EMBL/GenBank/DDBJ whole genome shotgun (WGS) entry which is preliminary data.</text>
</comment>
<evidence type="ECO:0000313" key="13">
    <source>
        <dbReference type="EMBL" id="KAJ8755022.1"/>
    </source>
</evidence>
<proteinExistence type="inferred from homology"/>
<dbReference type="GO" id="GO:0015293">
    <property type="term" value="F:symporter activity"/>
    <property type="evidence" value="ECO:0007669"/>
    <property type="project" value="UniProtKB-KW"/>
</dbReference>
<comment type="function">
    <text evidence="10">Carrier protein involved in proton-driven auxin influx. Mediates the formation of auxin gradient from developing leaves (site of auxin biosynthesis) to tips by contributing to the loading of auxin in vascular tissues and facilitating acropetal (base to tip) auxin transport within inner tissues of the root apex, and basipetal (tip to base) auxin transport within outer tissues of the root apex. May be involved in lateral roots and nodules formation.</text>
</comment>
<feature type="transmembrane region" description="Helical" evidence="11">
    <location>
        <begin position="28"/>
        <end position="49"/>
    </location>
</feature>
<feature type="transmembrane region" description="Helical" evidence="11">
    <location>
        <begin position="370"/>
        <end position="390"/>
    </location>
</feature>
<sequence>MLEKTGQLEAQLLPAYAAENTFKRTGTLWTAVAHIITGVIGSGVLSLAWSMAQLGWIAGPLVMLVFAATTLLSTYLLSDCYRSPDPECGPRRHTSYHEAVDVSLGKKNAWLCNFFVQVSLCGNGIAYTITSAISMRAIQKSNCYHREGHEAACEYGDTSYMLMFGLVQIILSQIPNFHNIQWLSIVAAIMSFSYASIGFALGVTKVVENGYVQGSITGVSASTALDKVWKVLQAVGDIEFAFPYSLILIEIQDTLRSPPPESETMKKASTISIFITTFFYLCCGGFGYAAFGEDTPGNLLTGFGFYEPYWLVDLANACIVLHLIGGYQVYCQPLFASAEKWLAMKCPSNWFIHNNYTLKLPAVELNPLRLCFRTVFVMFTTGIAIAFPYFNQVLGVLGAVNFWPLTIYFPVEMYFKQRQIESWTPLWIVLRSFTIFCFCVTLCTLTASIEGLISARLS</sequence>
<keyword evidence="14" id="KW-1185">Reference proteome</keyword>
<dbReference type="GO" id="GO:0006865">
    <property type="term" value="P:amino acid transport"/>
    <property type="evidence" value="ECO:0007669"/>
    <property type="project" value="UniProtKB-KW"/>
</dbReference>
<keyword evidence="3" id="KW-0813">Transport</keyword>
<evidence type="ECO:0000256" key="6">
    <source>
        <dbReference type="ARBA" id="ARBA00022970"/>
    </source>
</evidence>
<protein>
    <recommendedName>
        <fullName evidence="12">Amino acid transporter transmembrane domain-containing protein</fullName>
    </recommendedName>
</protein>
<feature type="transmembrane region" description="Helical" evidence="11">
    <location>
        <begin position="309"/>
        <end position="330"/>
    </location>
</feature>
<dbReference type="EMBL" id="JAIWQS010000009">
    <property type="protein sequence ID" value="KAJ8755022.1"/>
    <property type="molecule type" value="Genomic_DNA"/>
</dbReference>
<evidence type="ECO:0000256" key="3">
    <source>
        <dbReference type="ARBA" id="ARBA00022448"/>
    </source>
</evidence>
<comment type="similarity">
    <text evidence="2">Belongs to the amino acid/polyamine transporter 2 family. Amino acid/auxin permease (AAAP) (TC 2.A.18.1) subfamily.</text>
</comment>
<comment type="subcellular location">
    <subcellularLocation>
        <location evidence="1">Endomembrane system</location>
        <topology evidence="1">Multi-pass membrane protein</topology>
    </subcellularLocation>
</comment>
<feature type="transmembrane region" description="Helical" evidence="11">
    <location>
        <begin position="271"/>
        <end position="289"/>
    </location>
</feature>
<dbReference type="PANTHER" id="PTHR48017">
    <property type="entry name" value="OS05G0424000 PROTEIN-RELATED"/>
    <property type="match status" value="1"/>
</dbReference>
<feature type="transmembrane region" description="Helical" evidence="11">
    <location>
        <begin position="427"/>
        <end position="449"/>
    </location>
</feature>
<feature type="transmembrane region" description="Helical" evidence="11">
    <location>
        <begin position="114"/>
        <end position="134"/>
    </location>
</feature>
<dbReference type="GO" id="GO:0012505">
    <property type="term" value="C:endomembrane system"/>
    <property type="evidence" value="ECO:0007669"/>
    <property type="project" value="UniProtKB-SubCell"/>
</dbReference>
<evidence type="ECO:0000256" key="2">
    <source>
        <dbReference type="ARBA" id="ARBA00005590"/>
    </source>
</evidence>
<evidence type="ECO:0000256" key="10">
    <source>
        <dbReference type="ARBA" id="ARBA00045588"/>
    </source>
</evidence>
<feature type="transmembrane region" description="Helical" evidence="11">
    <location>
        <begin position="180"/>
        <end position="203"/>
    </location>
</feature>
<gene>
    <name evidence="13" type="ORF">K2173_015534</name>
</gene>
<evidence type="ECO:0000256" key="9">
    <source>
        <dbReference type="ARBA" id="ARBA00023294"/>
    </source>
</evidence>
<evidence type="ECO:0000256" key="5">
    <source>
        <dbReference type="ARBA" id="ARBA00022847"/>
    </source>
</evidence>
<evidence type="ECO:0000259" key="12">
    <source>
        <dbReference type="Pfam" id="PF01490"/>
    </source>
</evidence>
<name>A0AAV8SRW7_9ROSI</name>
<feature type="transmembrane region" description="Helical" evidence="11">
    <location>
        <begin position="155"/>
        <end position="174"/>
    </location>
</feature>
<keyword evidence="7 11" id="KW-1133">Transmembrane helix</keyword>
<dbReference type="InterPro" id="IPR013057">
    <property type="entry name" value="AA_transpt_TM"/>
</dbReference>
<keyword evidence="6" id="KW-0029">Amino-acid transport</keyword>
<keyword evidence="4 11" id="KW-0812">Transmembrane</keyword>
<feature type="domain" description="Amino acid transporter transmembrane" evidence="12">
    <location>
        <begin position="24"/>
        <end position="453"/>
    </location>
</feature>
<dbReference type="Pfam" id="PF01490">
    <property type="entry name" value="Aa_trans"/>
    <property type="match status" value="1"/>
</dbReference>
<organism evidence="13 14">
    <name type="scientific">Erythroxylum novogranatense</name>
    <dbReference type="NCBI Taxonomy" id="1862640"/>
    <lineage>
        <taxon>Eukaryota</taxon>
        <taxon>Viridiplantae</taxon>
        <taxon>Streptophyta</taxon>
        <taxon>Embryophyta</taxon>
        <taxon>Tracheophyta</taxon>
        <taxon>Spermatophyta</taxon>
        <taxon>Magnoliopsida</taxon>
        <taxon>eudicotyledons</taxon>
        <taxon>Gunneridae</taxon>
        <taxon>Pentapetalae</taxon>
        <taxon>rosids</taxon>
        <taxon>fabids</taxon>
        <taxon>Malpighiales</taxon>
        <taxon>Erythroxylaceae</taxon>
        <taxon>Erythroxylum</taxon>
    </lineage>
</organism>
<evidence type="ECO:0000256" key="4">
    <source>
        <dbReference type="ARBA" id="ARBA00022692"/>
    </source>
</evidence>
<dbReference type="Proteomes" id="UP001159364">
    <property type="component" value="Linkage Group LG09"/>
</dbReference>
<evidence type="ECO:0000256" key="7">
    <source>
        <dbReference type="ARBA" id="ARBA00022989"/>
    </source>
</evidence>
<keyword evidence="5" id="KW-0769">Symport</keyword>
<dbReference type="GO" id="GO:0009734">
    <property type="term" value="P:auxin-activated signaling pathway"/>
    <property type="evidence" value="ECO:0007669"/>
    <property type="project" value="UniProtKB-KW"/>
</dbReference>
<evidence type="ECO:0000256" key="1">
    <source>
        <dbReference type="ARBA" id="ARBA00004127"/>
    </source>
</evidence>
<accession>A0AAV8SRW7</accession>
<dbReference type="AlphaFoldDB" id="A0AAV8SRW7"/>
<keyword evidence="9" id="KW-0927">Auxin signaling pathway</keyword>
<feature type="transmembrane region" description="Helical" evidence="11">
    <location>
        <begin position="56"/>
        <end position="77"/>
    </location>
</feature>
<evidence type="ECO:0000313" key="14">
    <source>
        <dbReference type="Proteomes" id="UP001159364"/>
    </source>
</evidence>
<evidence type="ECO:0000256" key="8">
    <source>
        <dbReference type="ARBA" id="ARBA00023136"/>
    </source>
</evidence>
<keyword evidence="8 11" id="KW-0472">Membrane</keyword>
<feature type="transmembrane region" description="Helical" evidence="11">
    <location>
        <begin position="396"/>
        <end position="415"/>
    </location>
</feature>